<accession>A0AAV3RG66</accession>
<evidence type="ECO:0000313" key="3">
    <source>
        <dbReference type="Proteomes" id="UP001454036"/>
    </source>
</evidence>
<dbReference type="EMBL" id="BAABME010008932">
    <property type="protein sequence ID" value="GAA0174141.1"/>
    <property type="molecule type" value="Genomic_DNA"/>
</dbReference>
<name>A0AAV3RG66_LITER</name>
<feature type="region of interest" description="Disordered" evidence="1">
    <location>
        <begin position="1"/>
        <end position="52"/>
    </location>
</feature>
<keyword evidence="3" id="KW-1185">Reference proteome</keyword>
<reference evidence="2 3" key="1">
    <citation type="submission" date="2024-01" db="EMBL/GenBank/DDBJ databases">
        <title>The complete chloroplast genome sequence of Lithospermum erythrorhizon: insights into the phylogenetic relationship among Boraginaceae species and the maternal lineages of purple gromwells.</title>
        <authorList>
            <person name="Okada T."/>
            <person name="Watanabe K."/>
        </authorList>
    </citation>
    <scope>NUCLEOTIDE SEQUENCE [LARGE SCALE GENOMIC DNA]</scope>
</reference>
<comment type="caution">
    <text evidence="2">The sequence shown here is derived from an EMBL/GenBank/DDBJ whole genome shotgun (WGS) entry which is preliminary data.</text>
</comment>
<protein>
    <submittedName>
        <fullName evidence="2">Uncharacterized protein</fullName>
    </submittedName>
</protein>
<organism evidence="2 3">
    <name type="scientific">Lithospermum erythrorhizon</name>
    <name type="common">Purple gromwell</name>
    <name type="synonym">Lithospermum officinale var. erythrorhizon</name>
    <dbReference type="NCBI Taxonomy" id="34254"/>
    <lineage>
        <taxon>Eukaryota</taxon>
        <taxon>Viridiplantae</taxon>
        <taxon>Streptophyta</taxon>
        <taxon>Embryophyta</taxon>
        <taxon>Tracheophyta</taxon>
        <taxon>Spermatophyta</taxon>
        <taxon>Magnoliopsida</taxon>
        <taxon>eudicotyledons</taxon>
        <taxon>Gunneridae</taxon>
        <taxon>Pentapetalae</taxon>
        <taxon>asterids</taxon>
        <taxon>lamiids</taxon>
        <taxon>Boraginales</taxon>
        <taxon>Boraginaceae</taxon>
        <taxon>Boraginoideae</taxon>
        <taxon>Lithospermeae</taxon>
        <taxon>Lithospermum</taxon>
    </lineage>
</organism>
<sequence length="194" mass="21546">MPHKVSFKAVTSGKDPLKKVSKRKSKSVLGESPEIPSSAPAPKRPRKATKKLILEGAPKRPRKASKKESWSGVIPLLLRFLPRVLLLVPAVSMACARGLFLRWSECEESRATLEADKISLEKLLSEVNRQRDEAWAQADHFKAQAFDFKNKHANIRSVCAGLVKSESDLSAKHESELAVFKSSLEEAAVHIKEL</sequence>
<gene>
    <name evidence="2" type="ORF">LIER_27589</name>
</gene>
<evidence type="ECO:0000313" key="2">
    <source>
        <dbReference type="EMBL" id="GAA0174141.1"/>
    </source>
</evidence>
<dbReference type="Proteomes" id="UP001454036">
    <property type="component" value="Unassembled WGS sequence"/>
</dbReference>
<proteinExistence type="predicted"/>
<feature type="compositionally biased region" description="Low complexity" evidence="1">
    <location>
        <begin position="27"/>
        <end position="41"/>
    </location>
</feature>
<dbReference type="AlphaFoldDB" id="A0AAV3RG66"/>
<evidence type="ECO:0000256" key="1">
    <source>
        <dbReference type="SAM" id="MobiDB-lite"/>
    </source>
</evidence>